<comment type="caution">
    <text evidence="7">The sequence shown here is derived from an EMBL/GenBank/DDBJ whole genome shotgun (WGS) entry which is preliminary data.</text>
</comment>
<name>A0ABW4JLM1_9BACL</name>
<protein>
    <recommendedName>
        <fullName evidence="5">Rqc2 homolog RqcH</fullName>
        <shortName evidence="5">RqcH</shortName>
    </recommendedName>
</protein>
<dbReference type="Pfam" id="PF05670">
    <property type="entry name" value="NFACT-R_1"/>
    <property type="match status" value="1"/>
</dbReference>
<gene>
    <name evidence="5" type="primary">rqcH</name>
    <name evidence="7" type="ORF">ACFSB2_21650</name>
</gene>
<dbReference type="HAMAP" id="MF_00844_B">
    <property type="entry name" value="RqcH_B"/>
    <property type="match status" value="1"/>
</dbReference>
<evidence type="ECO:0000256" key="4">
    <source>
        <dbReference type="ARBA" id="ARBA00022917"/>
    </source>
</evidence>
<comment type="function">
    <text evidence="5">Key component of the ribosome quality control system (RQC), a ribosome-associated complex that mediates the extraction of incompletely synthesized nascent chains from stalled ribosomes and their subsequent degradation. RqcH recruits Ala-charged tRNA, and with RqcP directs the elongation of stalled nascent chains on 50S ribosomal subunits, leading to non-templated C-terminal alanine extensions (Ala tail). The Ala tail promotes nascent chain degradation. May add between 1 and at least 8 Ala residues. Binds to stalled 50S ribosomal subunits.</text>
</comment>
<proteinExistence type="inferred from homology"/>
<dbReference type="Pfam" id="PF05833">
    <property type="entry name" value="NFACT_N"/>
    <property type="match status" value="1"/>
</dbReference>
<dbReference type="Gene3D" id="2.30.310.10">
    <property type="entry name" value="ibrinogen binding protein from staphylococcus aureus domain"/>
    <property type="match status" value="1"/>
</dbReference>
<evidence type="ECO:0000256" key="3">
    <source>
        <dbReference type="ARBA" id="ARBA00022884"/>
    </source>
</evidence>
<dbReference type="InterPro" id="IPR008532">
    <property type="entry name" value="NFACT_RNA-bd"/>
</dbReference>
<comment type="subunit">
    <text evidence="5">Associates with stalled 50S ribosomal subunits. Binds to RqcP.</text>
</comment>
<evidence type="ECO:0000256" key="2">
    <source>
        <dbReference type="ARBA" id="ARBA00022730"/>
    </source>
</evidence>
<evidence type="ECO:0000256" key="1">
    <source>
        <dbReference type="ARBA" id="ARBA00022555"/>
    </source>
</evidence>
<dbReference type="PANTHER" id="PTHR15239">
    <property type="entry name" value="NUCLEAR EXPORT MEDIATOR FACTOR NEMF"/>
    <property type="match status" value="1"/>
</dbReference>
<sequence length="596" mass="67740">MDGLTMRRLANELGETFSKSKIEKIHQPSDRDLVLTLRVAGQPARRLLLSAHKQFARMHFLVDERPENPMEPPMFCMRLRKHLEGGRIVAIQQHSWDRVLELQVEAMDEVGDLRTYFLICELMGRHSNIILCRQEDGALRIIDAIVRVTEQMSRHREVVPGAPYIAPPAQDKTPMSEITAGQLMEFDREHWLSRPNVQLLVAQIAGIGPTSAREILHRAQAAASHSATETAVDHICQVTRRLGTIVEQNEEAASVALDNLGRAMECAPFLLTHKTDYAPCPSMSEAIRRRFADTGEVLYHSHLQDELHRVVFEHLDKLRGKQIKLQQSLTESEDEHIYRVKAELLTAFAHQIKKGESRCVVPNYYEDNQLVAIDLNPALDAIQNAQYYYKQASKRKRASTSVAEQLAVTENDIRYLEAVDESLHNASLANLELIRRELLQQGFLQEKPTKRKKPVKAEKIDNKPDVYTSVDGFVMRVGRNNLQNDKLTLRQSDGSDIWLHVKDQPGSHVVIRRDGSAEIPQETLEEAALLAAYFSRGRDSANVPVDFTEVRHIWKPNGARPGLVLYDHQRTLFVTPERALVEPILSRSNHDLIKAD</sequence>
<keyword evidence="4 5" id="KW-0648">Protein biosynthesis</keyword>
<dbReference type="Proteomes" id="UP001597079">
    <property type="component" value="Unassembled WGS sequence"/>
</dbReference>
<evidence type="ECO:0000259" key="6">
    <source>
        <dbReference type="Pfam" id="PF05670"/>
    </source>
</evidence>
<feature type="domain" description="NFACT RNA-binding" evidence="6">
    <location>
        <begin position="466"/>
        <end position="555"/>
    </location>
</feature>
<evidence type="ECO:0000313" key="8">
    <source>
        <dbReference type="Proteomes" id="UP001597079"/>
    </source>
</evidence>
<keyword evidence="8" id="KW-1185">Reference proteome</keyword>
<reference evidence="8" key="1">
    <citation type="journal article" date="2019" name="Int. J. Syst. Evol. Microbiol.">
        <title>The Global Catalogue of Microorganisms (GCM) 10K type strain sequencing project: providing services to taxonomists for standard genome sequencing and annotation.</title>
        <authorList>
            <consortium name="The Broad Institute Genomics Platform"/>
            <consortium name="The Broad Institute Genome Sequencing Center for Infectious Disease"/>
            <person name="Wu L."/>
            <person name="Ma J."/>
        </authorList>
    </citation>
    <scope>NUCLEOTIDE SEQUENCE [LARGE SCALE GENOMIC DNA]</scope>
    <source>
        <strain evidence="8">CGMCC 1.12286</strain>
    </source>
</reference>
<comment type="similarity">
    <text evidence="5">Belongs to the NEMF family.</text>
</comment>
<dbReference type="InterPro" id="IPR051608">
    <property type="entry name" value="RQC_Subunit_NEMF"/>
</dbReference>
<dbReference type="RefSeq" id="WP_377945189.1">
    <property type="nucleotide sequence ID" value="NZ_JBHUCX010000092.1"/>
</dbReference>
<organism evidence="7 8">
    <name type="scientific">Alicyclobacillus fodiniaquatilis</name>
    <dbReference type="NCBI Taxonomy" id="1661150"/>
    <lineage>
        <taxon>Bacteria</taxon>
        <taxon>Bacillati</taxon>
        <taxon>Bacillota</taxon>
        <taxon>Bacilli</taxon>
        <taxon>Bacillales</taxon>
        <taxon>Alicyclobacillaceae</taxon>
        <taxon>Alicyclobacillus</taxon>
    </lineage>
</organism>
<evidence type="ECO:0000256" key="5">
    <source>
        <dbReference type="HAMAP-Rule" id="MF_00844"/>
    </source>
</evidence>
<accession>A0ABW4JLM1</accession>
<keyword evidence="3 5" id="KW-0694">RNA-binding</keyword>
<evidence type="ECO:0000313" key="7">
    <source>
        <dbReference type="EMBL" id="MFD1677281.1"/>
    </source>
</evidence>
<dbReference type="EMBL" id="JBHUCX010000092">
    <property type="protein sequence ID" value="MFD1677281.1"/>
    <property type="molecule type" value="Genomic_DNA"/>
</dbReference>
<dbReference type="InterPro" id="IPR043682">
    <property type="entry name" value="RqcH_bacterial"/>
</dbReference>
<dbReference type="PANTHER" id="PTHR15239:SF6">
    <property type="entry name" value="RIBOSOME QUALITY CONTROL COMPLEX SUBUNIT NEMF"/>
    <property type="match status" value="1"/>
</dbReference>
<keyword evidence="2 5" id="KW-0699">rRNA-binding</keyword>
<keyword evidence="1 5" id="KW-0820">tRNA-binding</keyword>